<comment type="similarity">
    <text evidence="2 8">Belongs to the PPP phosphatase family.</text>
</comment>
<dbReference type="PRINTS" id="PR00114">
    <property type="entry name" value="STPHPHTASE"/>
</dbReference>
<dbReference type="InterPro" id="IPR018247">
    <property type="entry name" value="EF_Hand_1_Ca_BS"/>
</dbReference>
<dbReference type="SUPFAM" id="SSF47473">
    <property type="entry name" value="EF-hand"/>
    <property type="match status" value="1"/>
</dbReference>
<dbReference type="Gene3D" id="3.60.21.10">
    <property type="match status" value="1"/>
</dbReference>
<evidence type="ECO:0000256" key="2">
    <source>
        <dbReference type="ARBA" id="ARBA00008294"/>
    </source>
</evidence>
<name>A0A3R6ZU48_9STRA</name>
<dbReference type="EMBL" id="QUSY01000113">
    <property type="protein sequence ID" value="RHY32794.1"/>
    <property type="molecule type" value="Genomic_DNA"/>
</dbReference>
<dbReference type="PROSITE" id="PS00125">
    <property type="entry name" value="SER_THR_PHOSPHATASE"/>
    <property type="match status" value="1"/>
</dbReference>
<evidence type="ECO:0000256" key="3">
    <source>
        <dbReference type="ARBA" id="ARBA00022723"/>
    </source>
</evidence>
<dbReference type="Gene3D" id="1.10.238.10">
    <property type="entry name" value="EF-hand"/>
    <property type="match status" value="1"/>
</dbReference>
<proteinExistence type="inferred from homology"/>
<sequence>EKGFDTRQYMAPKLKKESILNTPTDASVGEILAKYRKLALFNDLETREESDLLELTSFLHALHEYMPSRDDNSLSSNQLSMAMSRAQIDISDMYKGIRLDNPLTPQNAIDLVDGFKRHQPLHRDYAMQILFSTLAMLQDKPNNSPSPALSCVSRGHIFDCRTLLCLRDIHGQLDDLLLIFDANGLPSPTNPYVFNGDLVDRGPRGVECALLVFAFMLVYPEAVHVNRGNHEDKFINASMGFMKECMAKYDADVFDTFGYVFSWLPVRWLAVVLNKRILIVHGGVPRHHTFRLDEMNAIPRADYDVCRFKTRPKSTSPPLEKAQFKQNQIVQDILWSDPMTTGADWVENRRGAGPTFAFVSIDTCDSWRSVGIYYGAHHVHKFMAHNNLDWIIRSHECVPQGFAWPFGDKGTRTCAMGRWVAPWRCHHPLSPTMQLPTSTFSCHRLFLSVGMLVTLFSASNYCGVANNLGCFMRIPSSRDAKPSFYQYMATASPCVTNLVATNLDGLCDIICTHRSDLLARFDAVDANRTHQISIAAWEEAMEHVLQVKLNWAVVRPLVTSTAAGNPHAIDYVEFLNRYQVRGLDDDDGDVADEARQRRRDVFNNMYRYRKRLQALFQVLDQDGNGTITLNELTAGIDILNKHLPPGMKPFTHPEELMNALDLTHDNAININEFMECFRIHANLTSQAKWRRARSKLKIMSALGMLKVVSAAPIVTASDVSFDNPAAADSPLVSPP</sequence>
<organism evidence="10 11">
    <name type="scientific">Aphanomyces invadans</name>
    <dbReference type="NCBI Taxonomy" id="157072"/>
    <lineage>
        <taxon>Eukaryota</taxon>
        <taxon>Sar</taxon>
        <taxon>Stramenopiles</taxon>
        <taxon>Oomycota</taxon>
        <taxon>Saprolegniomycetes</taxon>
        <taxon>Saprolegniales</taxon>
        <taxon>Verrucalvaceae</taxon>
        <taxon>Aphanomyces</taxon>
    </lineage>
</organism>
<dbReference type="SMART" id="SM00156">
    <property type="entry name" value="PP2Ac"/>
    <property type="match status" value="1"/>
</dbReference>
<dbReference type="InterPro" id="IPR051134">
    <property type="entry name" value="PPP_phosphatase"/>
</dbReference>
<dbReference type="SUPFAM" id="SSF56300">
    <property type="entry name" value="Metallo-dependent phosphatases"/>
    <property type="match status" value="1"/>
</dbReference>
<dbReference type="PANTHER" id="PTHR45668:SF5">
    <property type="entry name" value="SERINE_THREONINE-PROTEIN PHOSPHATASE 5"/>
    <property type="match status" value="1"/>
</dbReference>
<dbReference type="InterPro" id="IPR006186">
    <property type="entry name" value="Ser/Thr-sp_prot-phosphatase"/>
</dbReference>
<dbReference type="SMART" id="SM00054">
    <property type="entry name" value="EFh"/>
    <property type="match status" value="3"/>
</dbReference>
<reference evidence="10 11" key="1">
    <citation type="submission" date="2018-08" db="EMBL/GenBank/DDBJ databases">
        <title>Aphanomyces genome sequencing and annotation.</title>
        <authorList>
            <person name="Minardi D."/>
            <person name="Oidtmann B."/>
            <person name="Van Der Giezen M."/>
            <person name="Studholme D.J."/>
        </authorList>
    </citation>
    <scope>NUCLEOTIDE SEQUENCE [LARGE SCALE GENOMIC DNA]</scope>
    <source>
        <strain evidence="10 11">NJM0002</strain>
    </source>
</reference>
<dbReference type="VEuPathDB" id="FungiDB:H310_05247"/>
<evidence type="ECO:0000256" key="4">
    <source>
        <dbReference type="ARBA" id="ARBA00022737"/>
    </source>
</evidence>
<evidence type="ECO:0000256" key="1">
    <source>
        <dbReference type="ARBA" id="ARBA00001936"/>
    </source>
</evidence>
<dbReference type="InterPro" id="IPR002048">
    <property type="entry name" value="EF_hand_dom"/>
</dbReference>
<evidence type="ECO:0000256" key="7">
    <source>
        <dbReference type="ARBA" id="ARBA00023211"/>
    </source>
</evidence>
<evidence type="ECO:0000259" key="9">
    <source>
        <dbReference type="PROSITE" id="PS50222"/>
    </source>
</evidence>
<dbReference type="PROSITE" id="PS50222">
    <property type="entry name" value="EF_HAND_2"/>
    <property type="match status" value="1"/>
</dbReference>
<dbReference type="PROSITE" id="PS00018">
    <property type="entry name" value="EF_HAND_1"/>
    <property type="match status" value="1"/>
</dbReference>
<evidence type="ECO:0000256" key="6">
    <source>
        <dbReference type="ARBA" id="ARBA00022837"/>
    </source>
</evidence>
<dbReference type="InterPro" id="IPR029052">
    <property type="entry name" value="Metallo-depent_PP-like"/>
</dbReference>
<keyword evidence="7" id="KW-0464">Manganese</keyword>
<dbReference type="InterPro" id="IPR004843">
    <property type="entry name" value="Calcineurin-like_PHP"/>
</dbReference>
<keyword evidence="5 8" id="KW-0378">Hydrolase</keyword>
<comment type="caution">
    <text evidence="10">The sequence shown here is derived from an EMBL/GenBank/DDBJ whole genome shotgun (WGS) entry which is preliminary data.</text>
</comment>
<feature type="domain" description="EF-hand" evidence="9">
    <location>
        <begin position="607"/>
        <end position="642"/>
    </location>
</feature>
<evidence type="ECO:0000256" key="5">
    <source>
        <dbReference type="ARBA" id="ARBA00022801"/>
    </source>
</evidence>
<dbReference type="PANTHER" id="PTHR45668">
    <property type="entry name" value="SERINE/THREONINE-PROTEIN PHOSPHATASE 5-RELATED"/>
    <property type="match status" value="1"/>
</dbReference>
<keyword evidence="6" id="KW-0106">Calcium</keyword>
<comment type="cofactor">
    <cofactor evidence="1">
        <name>Mn(2+)</name>
        <dbReference type="ChEBI" id="CHEBI:29035"/>
    </cofactor>
</comment>
<dbReference type="EC" id="3.1.3.16" evidence="8"/>
<dbReference type="Pfam" id="PF13499">
    <property type="entry name" value="EF-hand_7"/>
    <property type="match status" value="1"/>
</dbReference>
<evidence type="ECO:0000256" key="8">
    <source>
        <dbReference type="RuleBase" id="RU004273"/>
    </source>
</evidence>
<accession>A0A3R6ZU48</accession>
<dbReference type="CDD" id="cd00051">
    <property type="entry name" value="EFh"/>
    <property type="match status" value="1"/>
</dbReference>
<evidence type="ECO:0000313" key="10">
    <source>
        <dbReference type="EMBL" id="RHY32794.1"/>
    </source>
</evidence>
<dbReference type="Pfam" id="PF08321">
    <property type="entry name" value="PPP5"/>
    <property type="match status" value="1"/>
</dbReference>
<dbReference type="GO" id="GO:0004722">
    <property type="term" value="F:protein serine/threonine phosphatase activity"/>
    <property type="evidence" value="ECO:0007669"/>
    <property type="project" value="UniProtKB-EC"/>
</dbReference>
<comment type="catalytic activity">
    <reaction evidence="8">
        <text>O-phospho-L-threonyl-[protein] + H2O = L-threonyl-[protein] + phosphate</text>
        <dbReference type="Rhea" id="RHEA:47004"/>
        <dbReference type="Rhea" id="RHEA-COMP:11060"/>
        <dbReference type="Rhea" id="RHEA-COMP:11605"/>
        <dbReference type="ChEBI" id="CHEBI:15377"/>
        <dbReference type="ChEBI" id="CHEBI:30013"/>
        <dbReference type="ChEBI" id="CHEBI:43474"/>
        <dbReference type="ChEBI" id="CHEBI:61977"/>
        <dbReference type="EC" id="3.1.3.16"/>
    </reaction>
</comment>
<evidence type="ECO:0000313" key="11">
    <source>
        <dbReference type="Proteomes" id="UP000285060"/>
    </source>
</evidence>
<dbReference type="GO" id="GO:0005509">
    <property type="term" value="F:calcium ion binding"/>
    <property type="evidence" value="ECO:0007669"/>
    <property type="project" value="InterPro"/>
</dbReference>
<keyword evidence="4" id="KW-0677">Repeat</keyword>
<gene>
    <name evidence="10" type="ORF">DYB32_002242</name>
</gene>
<feature type="non-terminal residue" evidence="10">
    <location>
        <position position="1"/>
    </location>
</feature>
<protein>
    <recommendedName>
        <fullName evidence="8">Serine/threonine-protein phosphatase</fullName>
        <ecNumber evidence="8">3.1.3.16</ecNumber>
    </recommendedName>
</protein>
<dbReference type="Pfam" id="PF00149">
    <property type="entry name" value="Metallophos"/>
    <property type="match status" value="1"/>
</dbReference>
<keyword evidence="3" id="KW-0479">Metal-binding</keyword>
<keyword evidence="11" id="KW-1185">Reference proteome</keyword>
<dbReference type="InterPro" id="IPR011992">
    <property type="entry name" value="EF-hand-dom_pair"/>
</dbReference>
<dbReference type="InterPro" id="IPR013235">
    <property type="entry name" value="PPP_dom"/>
</dbReference>
<dbReference type="Proteomes" id="UP000285060">
    <property type="component" value="Unassembled WGS sequence"/>
</dbReference>
<dbReference type="AlphaFoldDB" id="A0A3R6ZU48"/>